<comment type="caution">
    <text evidence="4">The sequence shown here is derived from an EMBL/GenBank/DDBJ whole genome shotgun (WGS) entry which is preliminary data.</text>
</comment>
<evidence type="ECO:0000313" key="20">
    <source>
        <dbReference type="Proteomes" id="UP000488956"/>
    </source>
</evidence>
<dbReference type="Proteomes" id="UP000433483">
    <property type="component" value="Unassembled WGS sequence"/>
</dbReference>
<dbReference type="EMBL" id="QXGC01003125">
    <property type="protein sequence ID" value="KAE9178417.1"/>
    <property type="molecule type" value="Genomic_DNA"/>
</dbReference>
<dbReference type="Proteomes" id="UP000486351">
    <property type="component" value="Unassembled WGS sequence"/>
</dbReference>
<dbReference type="Proteomes" id="UP000429523">
    <property type="component" value="Unassembled WGS sequence"/>
</dbReference>
<dbReference type="EMBL" id="QXGF01002910">
    <property type="protein sequence ID" value="KAE8923005.1"/>
    <property type="molecule type" value="Genomic_DNA"/>
</dbReference>
<name>A0A6A3Q9S1_9STRA</name>
<evidence type="ECO:0000313" key="10">
    <source>
        <dbReference type="EMBL" id="KAE9289466.1"/>
    </source>
</evidence>
<dbReference type="Proteomes" id="UP000440732">
    <property type="component" value="Unassembled WGS sequence"/>
</dbReference>
<dbReference type="EMBL" id="QXFX01003123">
    <property type="protein sequence ID" value="KAE9071062.1"/>
    <property type="molecule type" value="Genomic_DNA"/>
</dbReference>
<evidence type="ECO:0000313" key="1">
    <source>
        <dbReference type="EMBL" id="KAE8923005.1"/>
    </source>
</evidence>
<evidence type="ECO:0000313" key="8">
    <source>
        <dbReference type="EMBL" id="KAE9183301.1"/>
    </source>
</evidence>
<accession>A0A6A3Q9S1</accession>
<dbReference type="EMBL" id="QXGD01002858">
    <property type="protein sequence ID" value="KAE9183301.1"/>
    <property type="molecule type" value="Genomic_DNA"/>
</dbReference>
<dbReference type="EMBL" id="QXGB01003069">
    <property type="protein sequence ID" value="KAE9172978.1"/>
    <property type="molecule type" value="Genomic_DNA"/>
</dbReference>
<evidence type="ECO:0000313" key="13">
    <source>
        <dbReference type="Proteomes" id="UP000437068"/>
    </source>
</evidence>
<evidence type="ECO:0000313" key="11">
    <source>
        <dbReference type="Proteomes" id="UP000429523"/>
    </source>
</evidence>
<dbReference type="EMBL" id="QXFY01003026">
    <property type="protein sequence ID" value="KAE9289466.1"/>
    <property type="molecule type" value="Genomic_DNA"/>
</dbReference>
<evidence type="ECO:0000313" key="18">
    <source>
        <dbReference type="Proteomes" id="UP000476176"/>
    </source>
</evidence>
<organism evidence="4 16">
    <name type="scientific">Phytophthora fragariae</name>
    <dbReference type="NCBI Taxonomy" id="53985"/>
    <lineage>
        <taxon>Eukaryota</taxon>
        <taxon>Sar</taxon>
        <taxon>Stramenopiles</taxon>
        <taxon>Oomycota</taxon>
        <taxon>Peronosporomycetes</taxon>
        <taxon>Peronosporales</taxon>
        <taxon>Peronosporaceae</taxon>
        <taxon>Phytophthora</taxon>
    </lineage>
</organism>
<evidence type="ECO:0000313" key="17">
    <source>
        <dbReference type="Proteomes" id="UP000460718"/>
    </source>
</evidence>
<evidence type="ECO:0000313" key="19">
    <source>
        <dbReference type="Proteomes" id="UP000486351"/>
    </source>
</evidence>
<dbReference type="EMBL" id="QXFW01003428">
    <property type="protein sequence ID" value="KAE8970841.1"/>
    <property type="molecule type" value="Genomic_DNA"/>
</dbReference>
<evidence type="ECO:0000313" key="7">
    <source>
        <dbReference type="EMBL" id="KAE9178417.1"/>
    </source>
</evidence>
<dbReference type="EMBL" id="QXGA01003152">
    <property type="protein sequence ID" value="KAE9086890.1"/>
    <property type="molecule type" value="Genomic_DNA"/>
</dbReference>
<dbReference type="Proteomes" id="UP000440367">
    <property type="component" value="Unassembled WGS sequence"/>
</dbReference>
<dbReference type="OrthoDB" id="10270334at2759"/>
<reference evidence="11 12" key="1">
    <citation type="submission" date="2018-08" db="EMBL/GenBank/DDBJ databases">
        <title>Genomic investigation of the strawberry pathogen Phytophthora fragariae indicates pathogenicity is determined by transcriptional variation in three key races.</title>
        <authorList>
            <person name="Adams T.M."/>
            <person name="Armitage A.D."/>
            <person name="Sobczyk M.K."/>
            <person name="Bates H.J."/>
            <person name="Dunwell J.M."/>
            <person name="Nellist C.F."/>
            <person name="Harrison R.J."/>
        </authorList>
    </citation>
    <scope>NUCLEOTIDE SEQUENCE [LARGE SCALE GENOMIC DNA]</scope>
    <source>
        <strain evidence="9 13">A4</strain>
        <strain evidence="8 14">BC-1</strain>
        <strain evidence="7 18">BC-23</strain>
        <strain evidence="6 12">NOV-27</strain>
        <strain evidence="5 15">NOV-5</strain>
        <strain evidence="4 16">NOV-71</strain>
        <strain evidence="10 19">NOV-77</strain>
        <strain evidence="1 11">NOV-9</strain>
        <strain evidence="3 20">ONT-3</strain>
        <strain evidence="2 17">SCRP245</strain>
    </source>
</reference>
<gene>
    <name evidence="9" type="ORF">PF001_g25667</name>
    <name evidence="8" type="ORF">PF002_g26747</name>
    <name evidence="7" type="ORF">PF004_g25495</name>
    <name evidence="6" type="ORF">PF005_g26473</name>
    <name evidence="5" type="ORF">PF006_g25928</name>
    <name evidence="4" type="ORF">PF007_g26514</name>
    <name evidence="10" type="ORF">PF008_g25877</name>
    <name evidence="1" type="ORF">PF009_g26740</name>
    <name evidence="3" type="ORF">PF010_g26027</name>
    <name evidence="2" type="ORF">PF011_g26265</name>
</gene>
<evidence type="ECO:0000313" key="6">
    <source>
        <dbReference type="EMBL" id="KAE9172978.1"/>
    </source>
</evidence>
<dbReference type="AlphaFoldDB" id="A0A6A3Q9S1"/>
<evidence type="ECO:0000313" key="12">
    <source>
        <dbReference type="Proteomes" id="UP000433483"/>
    </source>
</evidence>
<proteinExistence type="predicted"/>
<evidence type="ECO:0000313" key="5">
    <source>
        <dbReference type="EMBL" id="KAE9086890.1"/>
    </source>
</evidence>
<sequence>MIRFLLCSFTQMFRFFDLPCCTVSTRPNDRVLTVQHGMSVERNTYIGYTL</sequence>
<evidence type="ECO:0000313" key="16">
    <source>
        <dbReference type="Proteomes" id="UP000441208"/>
    </source>
</evidence>
<dbReference type="EMBL" id="QXFZ01003068">
    <property type="protein sequence ID" value="KAE9071553.1"/>
    <property type="molecule type" value="Genomic_DNA"/>
</dbReference>
<keyword evidence="12" id="KW-1185">Reference proteome</keyword>
<dbReference type="Proteomes" id="UP000476176">
    <property type="component" value="Unassembled WGS sequence"/>
</dbReference>
<protein>
    <submittedName>
        <fullName evidence="4">Uncharacterized protein</fullName>
    </submittedName>
</protein>
<dbReference type="EMBL" id="QXGE01003051">
    <property type="protein sequence ID" value="KAE9277408.1"/>
    <property type="molecule type" value="Genomic_DNA"/>
</dbReference>
<evidence type="ECO:0000313" key="2">
    <source>
        <dbReference type="EMBL" id="KAE8970841.1"/>
    </source>
</evidence>
<evidence type="ECO:0000313" key="3">
    <source>
        <dbReference type="EMBL" id="KAE9071062.1"/>
    </source>
</evidence>
<evidence type="ECO:0000313" key="14">
    <source>
        <dbReference type="Proteomes" id="UP000440367"/>
    </source>
</evidence>
<dbReference type="Proteomes" id="UP000460718">
    <property type="component" value="Unassembled WGS sequence"/>
</dbReference>
<dbReference type="Proteomes" id="UP000441208">
    <property type="component" value="Unassembled WGS sequence"/>
</dbReference>
<evidence type="ECO:0000313" key="4">
    <source>
        <dbReference type="EMBL" id="KAE9071553.1"/>
    </source>
</evidence>
<dbReference type="Proteomes" id="UP000488956">
    <property type="component" value="Unassembled WGS sequence"/>
</dbReference>
<evidence type="ECO:0000313" key="9">
    <source>
        <dbReference type="EMBL" id="KAE9277408.1"/>
    </source>
</evidence>
<evidence type="ECO:0000313" key="15">
    <source>
        <dbReference type="Proteomes" id="UP000440732"/>
    </source>
</evidence>
<dbReference type="Proteomes" id="UP000437068">
    <property type="component" value="Unassembled WGS sequence"/>
</dbReference>